<dbReference type="Pfam" id="PF03960">
    <property type="entry name" value="ArsC"/>
    <property type="match status" value="1"/>
</dbReference>
<accession>A0A382INK5</accession>
<organism evidence="1">
    <name type="scientific">marine metagenome</name>
    <dbReference type="NCBI Taxonomy" id="408172"/>
    <lineage>
        <taxon>unclassified sequences</taxon>
        <taxon>metagenomes</taxon>
        <taxon>ecological metagenomes</taxon>
    </lineage>
</organism>
<dbReference type="Gene3D" id="3.40.30.10">
    <property type="entry name" value="Glutaredoxin"/>
    <property type="match status" value="1"/>
</dbReference>
<proteinExistence type="predicted"/>
<sequence>VKILEKSGQEFEIVEYINSPPSPLELQSLADKMGIRARDFIRSKENAFKEHDLKPHLDNDLLLFKHMSEHPKLIERPIVVKGDKAVLGRPPEKVLELLNL</sequence>
<dbReference type="AlphaFoldDB" id="A0A382INK5"/>
<evidence type="ECO:0000313" key="1">
    <source>
        <dbReference type="EMBL" id="SVC00433.1"/>
    </source>
</evidence>
<dbReference type="SUPFAM" id="SSF52833">
    <property type="entry name" value="Thioredoxin-like"/>
    <property type="match status" value="1"/>
</dbReference>
<dbReference type="PROSITE" id="PS51353">
    <property type="entry name" value="ARSC"/>
    <property type="match status" value="1"/>
</dbReference>
<dbReference type="PANTHER" id="PTHR30041:SF4">
    <property type="entry name" value="ARSENATE REDUCTASE"/>
    <property type="match status" value="1"/>
</dbReference>
<protein>
    <recommendedName>
        <fullName evidence="2">Arsenate reductase (Glutaredoxin)</fullName>
    </recommendedName>
</protein>
<dbReference type="EMBL" id="UINC01068100">
    <property type="protein sequence ID" value="SVC00433.1"/>
    <property type="molecule type" value="Genomic_DNA"/>
</dbReference>
<name>A0A382INK5_9ZZZZ</name>
<evidence type="ECO:0008006" key="2">
    <source>
        <dbReference type="Google" id="ProtNLM"/>
    </source>
</evidence>
<dbReference type="InterPro" id="IPR006660">
    <property type="entry name" value="Arsenate_reductase-like"/>
</dbReference>
<dbReference type="InterPro" id="IPR036249">
    <property type="entry name" value="Thioredoxin-like_sf"/>
</dbReference>
<dbReference type="PANTHER" id="PTHR30041">
    <property type="entry name" value="ARSENATE REDUCTASE"/>
    <property type="match status" value="1"/>
</dbReference>
<gene>
    <name evidence="1" type="ORF">METZ01_LOCUS253287</name>
</gene>
<reference evidence="1" key="1">
    <citation type="submission" date="2018-05" db="EMBL/GenBank/DDBJ databases">
        <authorList>
            <person name="Lanie J.A."/>
            <person name="Ng W.-L."/>
            <person name="Kazmierczak K.M."/>
            <person name="Andrzejewski T.M."/>
            <person name="Davidsen T.M."/>
            <person name="Wayne K.J."/>
            <person name="Tettelin H."/>
            <person name="Glass J.I."/>
            <person name="Rusch D."/>
            <person name="Podicherti R."/>
            <person name="Tsui H.-C.T."/>
            <person name="Winkler M.E."/>
        </authorList>
    </citation>
    <scope>NUCLEOTIDE SEQUENCE</scope>
</reference>
<feature type="non-terminal residue" evidence="1">
    <location>
        <position position="1"/>
    </location>
</feature>